<protein>
    <submittedName>
        <fullName evidence="2">Si:ch211-137i24.10</fullName>
    </submittedName>
</protein>
<evidence type="ECO:0000313" key="2">
    <source>
        <dbReference type="EMBL" id="SBR48532.1"/>
    </source>
</evidence>
<accession>A0A1A8LV75</accession>
<evidence type="ECO:0000256" key="1">
    <source>
        <dbReference type="SAM" id="SignalP"/>
    </source>
</evidence>
<dbReference type="AlphaFoldDB" id="A0A1A8LV75"/>
<feature type="non-terminal residue" evidence="2">
    <location>
        <position position="1"/>
    </location>
</feature>
<organism evidence="2">
    <name type="scientific">Nothobranchius pienaari</name>
    <dbReference type="NCBI Taxonomy" id="704102"/>
    <lineage>
        <taxon>Eukaryota</taxon>
        <taxon>Metazoa</taxon>
        <taxon>Chordata</taxon>
        <taxon>Craniata</taxon>
        <taxon>Vertebrata</taxon>
        <taxon>Euteleostomi</taxon>
        <taxon>Actinopterygii</taxon>
        <taxon>Neopterygii</taxon>
        <taxon>Teleostei</taxon>
        <taxon>Neoteleostei</taxon>
        <taxon>Acanthomorphata</taxon>
        <taxon>Ovalentaria</taxon>
        <taxon>Atherinomorphae</taxon>
        <taxon>Cyprinodontiformes</taxon>
        <taxon>Nothobranchiidae</taxon>
        <taxon>Nothobranchius</taxon>
    </lineage>
</organism>
<reference evidence="2" key="2">
    <citation type="submission" date="2016-06" db="EMBL/GenBank/DDBJ databases">
        <title>The genome of a short-lived fish provides insights into sex chromosome evolution and the genetic control of aging.</title>
        <authorList>
            <person name="Reichwald K."/>
            <person name="Felder M."/>
            <person name="Petzold A."/>
            <person name="Koch P."/>
            <person name="Groth M."/>
            <person name="Platzer M."/>
        </authorList>
    </citation>
    <scope>NUCLEOTIDE SEQUENCE</scope>
    <source>
        <tissue evidence="2">Brain</tissue>
    </source>
</reference>
<feature type="chain" id="PRO_5008374431" evidence="1">
    <location>
        <begin position="36"/>
        <end position="61"/>
    </location>
</feature>
<reference evidence="2" key="1">
    <citation type="submission" date="2016-05" db="EMBL/GenBank/DDBJ databases">
        <authorList>
            <person name="Lavstsen T."/>
            <person name="Jespersen J.S."/>
        </authorList>
    </citation>
    <scope>NUCLEOTIDE SEQUENCE</scope>
    <source>
        <tissue evidence="2">Brain</tissue>
    </source>
</reference>
<keyword evidence="1" id="KW-0732">Signal</keyword>
<dbReference type="EMBL" id="HAEF01009466">
    <property type="protein sequence ID" value="SBR48532.1"/>
    <property type="molecule type" value="Transcribed_RNA"/>
</dbReference>
<proteinExistence type="predicted"/>
<sequence>LTMPHGLSAKSQKKNIGLLISLAVASVLQALLCAAQDVINGLFGCICRTCNKQVPVSQSRE</sequence>
<name>A0A1A8LV75_9TELE</name>
<feature type="non-terminal residue" evidence="2">
    <location>
        <position position="61"/>
    </location>
</feature>
<gene>
    <name evidence="2" type="primary">SI:CH211-137I24.10</name>
</gene>
<feature type="signal peptide" evidence="1">
    <location>
        <begin position="1"/>
        <end position="35"/>
    </location>
</feature>